<dbReference type="InterPro" id="IPR013424">
    <property type="entry name" value="Ice-binding_C"/>
</dbReference>
<evidence type="ECO:0000256" key="1">
    <source>
        <dbReference type="SAM" id="SignalP"/>
    </source>
</evidence>
<accession>A0ABS3KZB8</accession>
<sequence>MKSIFAAAGLMAAIAGAPLASAQANVIYTFTGTTQGAPSPTLTVLVELYNEVGESFSLSGGPSAGSAAANNLPGTNPGLSTDRFIGISVGGRGSGESVSPYFLRGVINMNLQVDSAGQVLSSSFFYLGDSFSTNFSGTGASASGFVSQDETPCRLADQNCTVTGTWALTAVPEPMSIALFGAGLAGLAMVRRRKA</sequence>
<organism evidence="3 4">
    <name type="scientific">Roseomonas haemaphysalidis</name>
    <dbReference type="NCBI Taxonomy" id="2768162"/>
    <lineage>
        <taxon>Bacteria</taxon>
        <taxon>Pseudomonadati</taxon>
        <taxon>Pseudomonadota</taxon>
        <taxon>Alphaproteobacteria</taxon>
        <taxon>Acetobacterales</taxon>
        <taxon>Roseomonadaceae</taxon>
        <taxon>Roseomonas</taxon>
    </lineage>
</organism>
<feature type="chain" id="PRO_5046346345" evidence="1">
    <location>
        <begin position="23"/>
        <end position="195"/>
    </location>
</feature>
<name>A0ABS3KZB8_9PROT</name>
<reference evidence="3 4" key="1">
    <citation type="submission" date="2020-09" db="EMBL/GenBank/DDBJ databases">
        <title>Roseomonas.</title>
        <authorList>
            <person name="Zhu W."/>
        </authorList>
    </citation>
    <scope>NUCLEOTIDE SEQUENCE [LARGE SCALE GENOMIC DNA]</scope>
    <source>
        <strain evidence="3 4">573</strain>
    </source>
</reference>
<gene>
    <name evidence="3" type="ORF">IAI61_21765</name>
</gene>
<dbReference type="Proteomes" id="UP001518989">
    <property type="component" value="Unassembled WGS sequence"/>
</dbReference>
<dbReference type="Pfam" id="PF07589">
    <property type="entry name" value="PEP-CTERM"/>
    <property type="match status" value="1"/>
</dbReference>
<feature type="signal peptide" evidence="1">
    <location>
        <begin position="1"/>
        <end position="22"/>
    </location>
</feature>
<dbReference type="EMBL" id="JACTNG010000018">
    <property type="protein sequence ID" value="MBO1081666.1"/>
    <property type="molecule type" value="Genomic_DNA"/>
</dbReference>
<proteinExistence type="predicted"/>
<protein>
    <submittedName>
        <fullName evidence="3">PEP-CTERM sorting domain-containing protein</fullName>
    </submittedName>
</protein>
<evidence type="ECO:0000313" key="3">
    <source>
        <dbReference type="EMBL" id="MBO1081666.1"/>
    </source>
</evidence>
<comment type="caution">
    <text evidence="3">The sequence shown here is derived from an EMBL/GenBank/DDBJ whole genome shotgun (WGS) entry which is preliminary data.</text>
</comment>
<feature type="domain" description="Ice-binding protein C-terminal" evidence="2">
    <location>
        <begin position="170"/>
        <end position="193"/>
    </location>
</feature>
<keyword evidence="4" id="KW-1185">Reference proteome</keyword>
<keyword evidence="1" id="KW-0732">Signal</keyword>
<evidence type="ECO:0000313" key="4">
    <source>
        <dbReference type="Proteomes" id="UP001518989"/>
    </source>
</evidence>
<evidence type="ECO:0000259" key="2">
    <source>
        <dbReference type="Pfam" id="PF07589"/>
    </source>
</evidence>
<dbReference type="RefSeq" id="WP_207419846.1">
    <property type="nucleotide sequence ID" value="NZ_CP061181.1"/>
</dbReference>
<dbReference type="NCBIfam" id="TIGR02595">
    <property type="entry name" value="PEP_CTERM"/>
    <property type="match status" value="1"/>
</dbReference>